<keyword evidence="2" id="KW-0732">Signal</keyword>
<keyword evidence="4" id="KW-1185">Reference proteome</keyword>
<protein>
    <recommendedName>
        <fullName evidence="5">DUF1194 domain-containing protein</fullName>
    </recommendedName>
</protein>
<dbReference type="Gene3D" id="3.40.50.410">
    <property type="entry name" value="von Willebrand factor, type A domain"/>
    <property type="match status" value="1"/>
</dbReference>
<proteinExistence type="predicted"/>
<evidence type="ECO:0000256" key="1">
    <source>
        <dbReference type="SAM" id="MobiDB-lite"/>
    </source>
</evidence>
<dbReference type="Pfam" id="PF06707">
    <property type="entry name" value="DUF1194"/>
    <property type="match status" value="1"/>
</dbReference>
<dbReference type="InterPro" id="IPR010607">
    <property type="entry name" value="DUF1194"/>
</dbReference>
<evidence type="ECO:0000256" key="2">
    <source>
        <dbReference type="SAM" id="SignalP"/>
    </source>
</evidence>
<accession>A0A212S767</accession>
<reference evidence="4" key="1">
    <citation type="submission" date="2017-06" db="EMBL/GenBank/DDBJ databases">
        <authorList>
            <person name="Varghese N."/>
            <person name="Submissions S."/>
        </authorList>
    </citation>
    <scope>NUCLEOTIDE SEQUENCE [LARGE SCALE GENOMIC DNA]</scope>
    <source>
        <strain evidence="4">DSM 137</strain>
    </source>
</reference>
<evidence type="ECO:0000313" key="4">
    <source>
        <dbReference type="Proteomes" id="UP000198418"/>
    </source>
</evidence>
<dbReference type="EMBL" id="FYDG01000014">
    <property type="protein sequence ID" value="SNB81004.1"/>
    <property type="molecule type" value="Genomic_DNA"/>
</dbReference>
<dbReference type="RefSeq" id="WP_088522093.1">
    <property type="nucleotide sequence ID" value="NZ_FYDG01000014.1"/>
</dbReference>
<evidence type="ECO:0000313" key="3">
    <source>
        <dbReference type="EMBL" id="SNB81004.1"/>
    </source>
</evidence>
<evidence type="ECO:0008006" key="5">
    <source>
        <dbReference type="Google" id="ProtNLM"/>
    </source>
</evidence>
<feature type="compositionally biased region" description="Polar residues" evidence="1">
    <location>
        <begin position="330"/>
        <end position="348"/>
    </location>
</feature>
<feature type="signal peptide" evidence="2">
    <location>
        <begin position="1"/>
        <end position="27"/>
    </location>
</feature>
<dbReference type="OrthoDB" id="9792179at2"/>
<dbReference type="AlphaFoldDB" id="A0A212S767"/>
<feature type="chain" id="PRO_5013210957" description="DUF1194 domain-containing protein" evidence="2">
    <location>
        <begin position="28"/>
        <end position="374"/>
    </location>
</feature>
<dbReference type="CDD" id="cd00198">
    <property type="entry name" value="vWFA"/>
    <property type="match status" value="1"/>
</dbReference>
<sequence length="374" mass="40202">MAHLARSRMIAGLALACVCAAAAPARAEDFDTALILAVDVSGSMDDARYRVQFEGIARSLEDPSVVQALLGGPHHRATVSMLAWSDNAHEVMSWQVVANAEDARRIAGLIRAMPRVSGEFTCLAAMLRAAREGLVHNVPGQASATVIDVSGDGPDNCAGARATEDERDKTVASGVTINGLPIRTENEFIGTGAYRAPGFSMEELRDEPHMAGTTIEDWCKQHVIGGPNAFHVIANGYADFERAFRRKFLLEVASARDDARPLSLVARAKLKISVGRDPNRAACVRKDVFAPLSFEDLLARGCPRGALGRKTEPPLRKHGPSQRSGDKSYSRSGQLHSKSATAGSSQAYARTVLPPQALLQSRQNIALRPFDLMP</sequence>
<dbReference type="InterPro" id="IPR036465">
    <property type="entry name" value="vWFA_dom_sf"/>
</dbReference>
<organism evidence="3 4">
    <name type="scientific">Rhodoblastus acidophilus</name>
    <name type="common">Rhodopseudomonas acidophila</name>
    <dbReference type="NCBI Taxonomy" id="1074"/>
    <lineage>
        <taxon>Bacteria</taxon>
        <taxon>Pseudomonadati</taxon>
        <taxon>Pseudomonadota</taxon>
        <taxon>Alphaproteobacteria</taxon>
        <taxon>Hyphomicrobiales</taxon>
        <taxon>Rhodoblastaceae</taxon>
        <taxon>Rhodoblastus</taxon>
    </lineage>
</organism>
<dbReference type="SUPFAM" id="SSF53300">
    <property type="entry name" value="vWA-like"/>
    <property type="match status" value="1"/>
</dbReference>
<feature type="region of interest" description="Disordered" evidence="1">
    <location>
        <begin position="305"/>
        <end position="348"/>
    </location>
</feature>
<gene>
    <name evidence="3" type="ORF">SAMN06265338_11441</name>
</gene>
<name>A0A212S767_RHOAC</name>
<dbReference type="Proteomes" id="UP000198418">
    <property type="component" value="Unassembled WGS sequence"/>
</dbReference>